<organism evidence="2 3">
    <name type="scientific">Armillaria luteobubalina</name>
    <dbReference type="NCBI Taxonomy" id="153913"/>
    <lineage>
        <taxon>Eukaryota</taxon>
        <taxon>Fungi</taxon>
        <taxon>Dikarya</taxon>
        <taxon>Basidiomycota</taxon>
        <taxon>Agaricomycotina</taxon>
        <taxon>Agaricomycetes</taxon>
        <taxon>Agaricomycetidae</taxon>
        <taxon>Agaricales</taxon>
        <taxon>Marasmiineae</taxon>
        <taxon>Physalacriaceae</taxon>
        <taxon>Armillaria</taxon>
    </lineage>
</organism>
<feature type="domain" description="PPM-type phosphatase" evidence="1">
    <location>
        <begin position="18"/>
        <end position="402"/>
    </location>
</feature>
<dbReference type="Pfam" id="PF00481">
    <property type="entry name" value="PP2C"/>
    <property type="match status" value="1"/>
</dbReference>
<keyword evidence="3" id="KW-1185">Reference proteome</keyword>
<dbReference type="Gene3D" id="3.60.40.10">
    <property type="entry name" value="PPM-type phosphatase domain"/>
    <property type="match status" value="1"/>
</dbReference>
<dbReference type="PROSITE" id="PS51746">
    <property type="entry name" value="PPM_2"/>
    <property type="match status" value="1"/>
</dbReference>
<proteinExistence type="predicted"/>
<reference evidence="2" key="1">
    <citation type="submission" date="2023-06" db="EMBL/GenBank/DDBJ databases">
        <authorList>
            <consortium name="Lawrence Berkeley National Laboratory"/>
            <person name="Ahrendt S."/>
            <person name="Sahu N."/>
            <person name="Indic B."/>
            <person name="Wong-Bajracharya J."/>
            <person name="Merenyi Z."/>
            <person name="Ke H.-M."/>
            <person name="Monk M."/>
            <person name="Kocsube S."/>
            <person name="Drula E."/>
            <person name="Lipzen A."/>
            <person name="Balint B."/>
            <person name="Henrissat B."/>
            <person name="Andreopoulos B."/>
            <person name="Martin F.M."/>
            <person name="Harder C.B."/>
            <person name="Rigling D."/>
            <person name="Ford K.L."/>
            <person name="Foster G.D."/>
            <person name="Pangilinan J."/>
            <person name="Papanicolaou A."/>
            <person name="Barry K."/>
            <person name="LaButti K."/>
            <person name="Viragh M."/>
            <person name="Koriabine M."/>
            <person name="Yan M."/>
            <person name="Riley R."/>
            <person name="Champramary S."/>
            <person name="Plett K.L."/>
            <person name="Tsai I.J."/>
            <person name="Slot J."/>
            <person name="Sipos G."/>
            <person name="Plett J."/>
            <person name="Nagy L.G."/>
            <person name="Grigoriev I.V."/>
        </authorList>
    </citation>
    <scope>NUCLEOTIDE SEQUENCE</scope>
    <source>
        <strain evidence="2">HWK02</strain>
    </source>
</reference>
<gene>
    <name evidence="2" type="ORF">EDD18DRAFT_1322359</name>
</gene>
<comment type="caution">
    <text evidence="2">The sequence shown here is derived from an EMBL/GenBank/DDBJ whole genome shotgun (WGS) entry which is preliminary data.</text>
</comment>
<evidence type="ECO:0000259" key="1">
    <source>
        <dbReference type="PROSITE" id="PS51746"/>
    </source>
</evidence>
<dbReference type="InterPro" id="IPR015655">
    <property type="entry name" value="PP2C"/>
</dbReference>
<dbReference type="Proteomes" id="UP001175228">
    <property type="component" value="Unassembled WGS sequence"/>
</dbReference>
<dbReference type="EMBL" id="JAUEPU010000074">
    <property type="protein sequence ID" value="KAK0481148.1"/>
    <property type="molecule type" value="Genomic_DNA"/>
</dbReference>
<evidence type="ECO:0000313" key="2">
    <source>
        <dbReference type="EMBL" id="KAK0481148.1"/>
    </source>
</evidence>
<dbReference type="SUPFAM" id="SSF81606">
    <property type="entry name" value="PP2C-like"/>
    <property type="match status" value="1"/>
</dbReference>
<dbReference type="SMART" id="SM00332">
    <property type="entry name" value="PP2Cc"/>
    <property type="match status" value="1"/>
</dbReference>
<dbReference type="InterPro" id="IPR036457">
    <property type="entry name" value="PPM-type-like_dom_sf"/>
</dbReference>
<evidence type="ECO:0000313" key="3">
    <source>
        <dbReference type="Proteomes" id="UP001175228"/>
    </source>
</evidence>
<dbReference type="PANTHER" id="PTHR13832:SF827">
    <property type="entry name" value="PROTEIN PHOSPHATASE 1L"/>
    <property type="match status" value="1"/>
</dbReference>
<name>A0AA39PD27_9AGAR</name>
<protein>
    <submittedName>
        <fullName evidence="2">Protein serine/threonine phosphatase 2C</fullName>
    </submittedName>
</protein>
<dbReference type="InterPro" id="IPR001932">
    <property type="entry name" value="PPM-type_phosphatase-like_dom"/>
</dbReference>
<dbReference type="GO" id="GO:0004722">
    <property type="term" value="F:protein serine/threonine phosphatase activity"/>
    <property type="evidence" value="ECO:0007669"/>
    <property type="project" value="InterPro"/>
</dbReference>
<accession>A0AA39PD27</accession>
<dbReference type="PANTHER" id="PTHR13832">
    <property type="entry name" value="PROTEIN PHOSPHATASE 2C"/>
    <property type="match status" value="1"/>
</dbReference>
<dbReference type="AlphaFoldDB" id="A0AA39PD27"/>
<sequence length="407" mass="45628">MSTSPSRSLSDWREVFTRVCSSSTSAGIHCVTFQPTPGTPNQDRFVAQEWDIDGRQWKFLAVLDGHDGDCTAEYSVTMLPGRIEVELRKWSRETFTKCVQDILVCQIYYFDKEISNAVKELCPDPSLLDDEQAHDLVDAHRDVFERAYHGSTLAVALVDNEHNDLWVAGLGDSTVGLAYMSPDGYGDGERLLTLHSTHTPSEYFTILMRHPTTEKKAIIQDECLLGIFLPTRALGDYPLKFESIYTSKLFFKLPGRTEKSLANVQANNKTPPYIMNIPDTCYINLTPLQHRNPTLMLFTDGIDTIVDGETLISKNEPHTLDLAVVVGKLLGHEIDSAYACKTLKHDVEVDWMGSSENRDQLLGNLMAGTSKETFASFLGPAEHGEWDDSLCFDDTTILLYELQESQA</sequence>